<dbReference type="PANTHER" id="PTHR33699:SF28">
    <property type="entry name" value="EXPRESSED PROTEIN"/>
    <property type="match status" value="1"/>
</dbReference>
<evidence type="ECO:0000256" key="1">
    <source>
        <dbReference type="SAM" id="MobiDB-lite"/>
    </source>
</evidence>
<evidence type="ECO:0000313" key="2">
    <source>
        <dbReference type="EMBL" id="PUZ66914.1"/>
    </source>
</evidence>
<organism evidence="2 3">
    <name type="scientific">Panicum hallii var. hallii</name>
    <dbReference type="NCBI Taxonomy" id="1504633"/>
    <lineage>
        <taxon>Eukaryota</taxon>
        <taxon>Viridiplantae</taxon>
        <taxon>Streptophyta</taxon>
        <taxon>Embryophyta</taxon>
        <taxon>Tracheophyta</taxon>
        <taxon>Spermatophyta</taxon>
        <taxon>Magnoliopsida</taxon>
        <taxon>Liliopsida</taxon>
        <taxon>Poales</taxon>
        <taxon>Poaceae</taxon>
        <taxon>PACMAD clade</taxon>
        <taxon>Panicoideae</taxon>
        <taxon>Panicodae</taxon>
        <taxon>Paniceae</taxon>
        <taxon>Panicinae</taxon>
        <taxon>Panicum</taxon>
        <taxon>Panicum sect. Panicum</taxon>
    </lineage>
</organism>
<dbReference type="AlphaFoldDB" id="A0A2T7EGF9"/>
<dbReference type="OrthoDB" id="755325at2759"/>
<accession>A0A2T7EGF9</accession>
<feature type="compositionally biased region" description="Low complexity" evidence="1">
    <location>
        <begin position="81"/>
        <end position="90"/>
    </location>
</feature>
<reference evidence="2 3" key="1">
    <citation type="submission" date="2018-04" db="EMBL/GenBank/DDBJ databases">
        <title>WGS assembly of Panicum hallii var. hallii HAL2.</title>
        <authorList>
            <person name="Lovell J."/>
            <person name="Jenkins J."/>
            <person name="Lowry D."/>
            <person name="Mamidi S."/>
            <person name="Sreedasyam A."/>
            <person name="Weng X."/>
            <person name="Barry K."/>
            <person name="Bonette J."/>
            <person name="Campitelli B."/>
            <person name="Daum C."/>
            <person name="Gordon S."/>
            <person name="Gould B."/>
            <person name="Lipzen A."/>
            <person name="MacQueen A."/>
            <person name="Palacio-Mejia J."/>
            <person name="Plott C."/>
            <person name="Shakirov E."/>
            <person name="Shu S."/>
            <person name="Yoshinaga Y."/>
            <person name="Zane M."/>
            <person name="Rokhsar D."/>
            <person name="Grimwood J."/>
            <person name="Schmutz J."/>
            <person name="Juenger T."/>
        </authorList>
    </citation>
    <scope>NUCLEOTIDE SEQUENCE [LARGE SCALE GENOMIC DNA]</scope>
    <source>
        <strain evidence="3">cv. HAL2</strain>
    </source>
</reference>
<protein>
    <submittedName>
        <fullName evidence="2">Uncharacterized protein</fullName>
    </submittedName>
</protein>
<dbReference type="STRING" id="1504633.A0A2T7EGF9"/>
<gene>
    <name evidence="2" type="ORF">GQ55_3G386300</name>
</gene>
<keyword evidence="3" id="KW-1185">Reference proteome</keyword>
<feature type="region of interest" description="Disordered" evidence="1">
    <location>
        <begin position="77"/>
        <end position="140"/>
    </location>
</feature>
<feature type="compositionally biased region" description="Basic residues" evidence="1">
    <location>
        <begin position="96"/>
        <end position="113"/>
    </location>
</feature>
<dbReference type="PANTHER" id="PTHR33699">
    <property type="entry name" value="EXPRESSED PROTEIN"/>
    <property type="match status" value="1"/>
</dbReference>
<dbReference type="Gramene" id="PUZ66914">
    <property type="protein sequence ID" value="PUZ66914"/>
    <property type="gene ID" value="GQ55_3G386300"/>
</dbReference>
<evidence type="ECO:0000313" key="3">
    <source>
        <dbReference type="Proteomes" id="UP000244336"/>
    </source>
</evidence>
<dbReference type="Proteomes" id="UP000244336">
    <property type="component" value="Chromosome 3"/>
</dbReference>
<sequence>MEIRDDELRFKVLQFTCPFQRCMQQRGRRRQIPVFGEWNQQLQQCEELPMTQYFESAMQAGLVVRAGGRCSFHDATGGGEAALSSRSSSGSPPPHKPAKKVRSAMESRHHHHQQVVNAMSRRRQQGAQLVADGRARAPRRPRVVRSVDEDLYKVHPDLLPKKGKGRKHVRSLWMGCVGLNCVA</sequence>
<proteinExistence type="predicted"/>
<dbReference type="EMBL" id="CM009751">
    <property type="protein sequence ID" value="PUZ66914.1"/>
    <property type="molecule type" value="Genomic_DNA"/>
</dbReference>
<name>A0A2T7EGF9_9POAL</name>